<protein>
    <recommendedName>
        <fullName evidence="5">Ribosome maturation factor RimM</fullName>
    </recommendedName>
</protein>
<name>A0A497XQX0_9AQUI</name>
<dbReference type="HAMAP" id="MF_00014">
    <property type="entry name" value="Ribosome_mat_RimM"/>
    <property type="match status" value="1"/>
</dbReference>
<dbReference type="AlphaFoldDB" id="A0A497XQX0"/>
<dbReference type="Gene3D" id="2.30.30.240">
    <property type="entry name" value="PRC-barrel domain"/>
    <property type="match status" value="1"/>
</dbReference>
<dbReference type="SUPFAM" id="SSF50447">
    <property type="entry name" value="Translation proteins"/>
    <property type="match status" value="1"/>
</dbReference>
<evidence type="ECO:0000256" key="5">
    <source>
        <dbReference type="HAMAP-Rule" id="MF_00014"/>
    </source>
</evidence>
<evidence type="ECO:0000259" key="7">
    <source>
        <dbReference type="Pfam" id="PF24986"/>
    </source>
</evidence>
<comment type="subcellular location">
    <subcellularLocation>
        <location evidence="5">Cytoplasm</location>
    </subcellularLocation>
</comment>
<feature type="domain" description="Ribosome maturation factor RimM PRC barrel" evidence="7">
    <location>
        <begin position="100"/>
        <end position="158"/>
    </location>
</feature>
<comment type="similarity">
    <text evidence="5">Belongs to the RimM family.</text>
</comment>
<dbReference type="InterPro" id="IPR011033">
    <property type="entry name" value="PRC_barrel-like_sf"/>
</dbReference>
<dbReference type="Gene3D" id="2.40.30.60">
    <property type="entry name" value="RimM"/>
    <property type="match status" value="1"/>
</dbReference>
<dbReference type="SUPFAM" id="SSF50346">
    <property type="entry name" value="PRC-barrel domain"/>
    <property type="match status" value="1"/>
</dbReference>
<keyword evidence="3 5" id="KW-0698">rRNA processing</keyword>
<dbReference type="GO" id="GO:0042274">
    <property type="term" value="P:ribosomal small subunit biogenesis"/>
    <property type="evidence" value="ECO:0007669"/>
    <property type="project" value="UniProtKB-UniRule"/>
</dbReference>
<dbReference type="PANTHER" id="PTHR33692">
    <property type="entry name" value="RIBOSOME MATURATION FACTOR RIMM"/>
    <property type="match status" value="1"/>
</dbReference>
<evidence type="ECO:0000256" key="4">
    <source>
        <dbReference type="ARBA" id="ARBA00023186"/>
    </source>
</evidence>
<sequence length="164" mass="19246">MEYIVIGKVIDTFGVKGELKVLPMAPEEVFEKLKRVYLKRVGGEYVPFKVEGVRRHENFLLIKFKGYNDLGSVEQFKGAHLFLPEKELPKRDEEEFYAYELIGMEVVTNKGKRLGKVKRVEDFGVYDMLVLENEKIMIPFVSDIVLNVDRRERRIEVKEELVLF</sequence>
<proteinExistence type="inferred from homology"/>
<dbReference type="GO" id="GO:0005737">
    <property type="term" value="C:cytoplasm"/>
    <property type="evidence" value="ECO:0007669"/>
    <property type="project" value="UniProtKB-SubCell"/>
</dbReference>
<dbReference type="InterPro" id="IPR056792">
    <property type="entry name" value="PRC_RimM"/>
</dbReference>
<dbReference type="InterPro" id="IPR002676">
    <property type="entry name" value="RimM_N"/>
</dbReference>
<dbReference type="RefSeq" id="WP_121010745.1">
    <property type="nucleotide sequence ID" value="NZ_RCCJ01000001.1"/>
</dbReference>
<keyword evidence="2 5" id="KW-0690">Ribosome biogenesis</keyword>
<evidence type="ECO:0000256" key="2">
    <source>
        <dbReference type="ARBA" id="ARBA00022517"/>
    </source>
</evidence>
<dbReference type="Proteomes" id="UP000267841">
    <property type="component" value="Unassembled WGS sequence"/>
</dbReference>
<dbReference type="Pfam" id="PF01782">
    <property type="entry name" value="RimM"/>
    <property type="match status" value="1"/>
</dbReference>
<evidence type="ECO:0000313" key="8">
    <source>
        <dbReference type="EMBL" id="RLJ70681.1"/>
    </source>
</evidence>
<comment type="caution">
    <text evidence="8">The sequence shown here is derived from an EMBL/GenBank/DDBJ whole genome shotgun (WGS) entry which is preliminary data.</text>
</comment>
<dbReference type="InterPro" id="IPR036976">
    <property type="entry name" value="RimM_N_sf"/>
</dbReference>
<dbReference type="InterPro" id="IPR009000">
    <property type="entry name" value="Transl_B-barrel_sf"/>
</dbReference>
<dbReference type="NCBIfam" id="TIGR02273">
    <property type="entry name" value="16S_RimM"/>
    <property type="match status" value="1"/>
</dbReference>
<dbReference type="InterPro" id="IPR011961">
    <property type="entry name" value="RimM"/>
</dbReference>
<dbReference type="GO" id="GO:0006364">
    <property type="term" value="P:rRNA processing"/>
    <property type="evidence" value="ECO:0007669"/>
    <property type="project" value="UniProtKB-UniRule"/>
</dbReference>
<evidence type="ECO:0000313" key="9">
    <source>
        <dbReference type="Proteomes" id="UP000267841"/>
    </source>
</evidence>
<dbReference type="EMBL" id="RCCJ01000001">
    <property type="protein sequence ID" value="RLJ70681.1"/>
    <property type="molecule type" value="Genomic_DNA"/>
</dbReference>
<dbReference type="GO" id="GO:0005840">
    <property type="term" value="C:ribosome"/>
    <property type="evidence" value="ECO:0007669"/>
    <property type="project" value="InterPro"/>
</dbReference>
<comment type="function">
    <text evidence="5">An accessory protein needed during the final step in the assembly of 30S ribosomal subunit, possibly for assembly of the head region. Essential for efficient processing of 16S rRNA. May be needed both before and after RbfA during the maturation of 16S rRNA. It has affinity for free ribosomal 30S subunits but not for 70S ribosomes.</text>
</comment>
<feature type="domain" description="RimM N-terminal" evidence="6">
    <location>
        <begin position="5"/>
        <end position="86"/>
    </location>
</feature>
<comment type="domain">
    <text evidence="5">The PRC barrel domain binds ribosomal protein uS19.</text>
</comment>
<organism evidence="8 9">
    <name type="scientific">Hydrogenivirga caldilitoris</name>
    <dbReference type="NCBI Taxonomy" id="246264"/>
    <lineage>
        <taxon>Bacteria</taxon>
        <taxon>Pseudomonadati</taxon>
        <taxon>Aquificota</taxon>
        <taxon>Aquificia</taxon>
        <taxon>Aquificales</taxon>
        <taxon>Aquificaceae</taxon>
        <taxon>Hydrogenivirga</taxon>
    </lineage>
</organism>
<reference evidence="8 9" key="1">
    <citation type="submission" date="2018-10" db="EMBL/GenBank/DDBJ databases">
        <title>Genomic Encyclopedia of Archaeal and Bacterial Type Strains, Phase II (KMG-II): from individual species to whole genera.</title>
        <authorList>
            <person name="Goeker M."/>
        </authorList>
    </citation>
    <scope>NUCLEOTIDE SEQUENCE [LARGE SCALE GENOMIC DNA]</scope>
    <source>
        <strain evidence="8 9">DSM 16510</strain>
    </source>
</reference>
<dbReference type="GO" id="GO:0043022">
    <property type="term" value="F:ribosome binding"/>
    <property type="evidence" value="ECO:0007669"/>
    <property type="project" value="InterPro"/>
</dbReference>
<keyword evidence="1 5" id="KW-0963">Cytoplasm</keyword>
<dbReference type="Pfam" id="PF24986">
    <property type="entry name" value="PRC_RimM"/>
    <property type="match status" value="1"/>
</dbReference>
<keyword evidence="4 5" id="KW-0143">Chaperone</keyword>
<evidence type="ECO:0000259" key="6">
    <source>
        <dbReference type="Pfam" id="PF01782"/>
    </source>
</evidence>
<dbReference type="PANTHER" id="PTHR33692:SF1">
    <property type="entry name" value="RIBOSOME MATURATION FACTOR RIMM"/>
    <property type="match status" value="1"/>
</dbReference>
<dbReference type="OrthoDB" id="9810331at2"/>
<evidence type="ECO:0000256" key="3">
    <source>
        <dbReference type="ARBA" id="ARBA00022552"/>
    </source>
</evidence>
<accession>A0A497XQX0</accession>
<gene>
    <name evidence="5" type="primary">rimM</name>
    <name evidence="8" type="ORF">BCF55_0962</name>
</gene>
<comment type="subunit">
    <text evidence="5">Binds ribosomal protein uS19.</text>
</comment>
<evidence type="ECO:0000256" key="1">
    <source>
        <dbReference type="ARBA" id="ARBA00022490"/>
    </source>
</evidence>
<keyword evidence="9" id="KW-1185">Reference proteome</keyword>